<sequence length="146" mass="16103">MVQQSGSDEPEPAGLAFVRMMVREFVRDVRYPTALTVRYLRCDGCGQVTTHSTDQRSISIMPERELTAAPPEAVCDECGHAQPRMVGDELPAEMTVTCVGRRYRRIRAGRSRRPCGQEFAVPATAPRVLCLWCSTVQPGPGEPANP</sequence>
<proteinExistence type="predicted"/>
<dbReference type="RefSeq" id="WP_173079858.1">
    <property type="nucleotide sequence ID" value="NZ_BAABJB010000082.1"/>
</dbReference>
<name>A0A6V8LKJ9_9ACTN</name>
<keyword evidence="2" id="KW-1185">Reference proteome</keyword>
<comment type="caution">
    <text evidence="1">The sequence shown here is derived from an EMBL/GenBank/DDBJ whole genome shotgun (WGS) entry which is preliminary data.</text>
</comment>
<reference evidence="1 2" key="2">
    <citation type="submission" date="2020-03" db="EMBL/GenBank/DDBJ databases">
        <authorList>
            <person name="Ichikawa N."/>
            <person name="Kimura A."/>
            <person name="Kitahashi Y."/>
            <person name="Uohara A."/>
        </authorList>
    </citation>
    <scope>NUCLEOTIDE SEQUENCE [LARGE SCALE GENOMIC DNA]</scope>
    <source>
        <strain evidence="1 2">NBRC 108638</strain>
    </source>
</reference>
<gene>
    <name evidence="1" type="ORF">Prum_068070</name>
</gene>
<organism evidence="1 2">
    <name type="scientific">Phytohabitans rumicis</name>
    <dbReference type="NCBI Taxonomy" id="1076125"/>
    <lineage>
        <taxon>Bacteria</taxon>
        <taxon>Bacillati</taxon>
        <taxon>Actinomycetota</taxon>
        <taxon>Actinomycetes</taxon>
        <taxon>Micromonosporales</taxon>
        <taxon>Micromonosporaceae</taxon>
    </lineage>
</organism>
<reference evidence="1 2" key="1">
    <citation type="submission" date="2020-03" db="EMBL/GenBank/DDBJ databases">
        <title>Whole genome shotgun sequence of Phytohabitans rumicis NBRC 108638.</title>
        <authorList>
            <person name="Komaki H."/>
            <person name="Tamura T."/>
        </authorList>
    </citation>
    <scope>NUCLEOTIDE SEQUENCE [LARGE SCALE GENOMIC DNA]</scope>
    <source>
        <strain evidence="1 2">NBRC 108638</strain>
    </source>
</reference>
<dbReference type="Proteomes" id="UP000482960">
    <property type="component" value="Unassembled WGS sequence"/>
</dbReference>
<protein>
    <submittedName>
        <fullName evidence="1">Uncharacterized protein</fullName>
    </submittedName>
</protein>
<dbReference type="AlphaFoldDB" id="A0A6V8LKJ9"/>
<evidence type="ECO:0000313" key="1">
    <source>
        <dbReference type="EMBL" id="GFJ93165.1"/>
    </source>
</evidence>
<evidence type="ECO:0000313" key="2">
    <source>
        <dbReference type="Proteomes" id="UP000482960"/>
    </source>
</evidence>
<accession>A0A6V8LKJ9</accession>
<dbReference type="EMBL" id="BLPG01000001">
    <property type="protein sequence ID" value="GFJ93165.1"/>
    <property type="molecule type" value="Genomic_DNA"/>
</dbReference>